<accession>A0ABR1FJX5</accession>
<keyword evidence="3" id="KW-1185">Reference proteome</keyword>
<comment type="caution">
    <text evidence="2">The sequence shown here is derived from an EMBL/GenBank/DDBJ whole genome shotgun (WGS) entry which is preliminary data.</text>
</comment>
<dbReference type="Proteomes" id="UP001363151">
    <property type="component" value="Unassembled WGS sequence"/>
</dbReference>
<reference evidence="2 3" key="1">
    <citation type="submission" date="2024-03" db="EMBL/GenBank/DDBJ databases">
        <title>Aureococcus anophagefferens CCMP1851 and Kratosvirus quantuckense: Draft genome of a second virus-susceptible host strain in the model system.</title>
        <authorList>
            <person name="Chase E."/>
            <person name="Truchon A.R."/>
            <person name="Schepens W."/>
            <person name="Wilhelm S.W."/>
        </authorList>
    </citation>
    <scope>NUCLEOTIDE SEQUENCE [LARGE SCALE GENOMIC DNA]</scope>
    <source>
        <strain evidence="2 3">CCMP1851</strain>
    </source>
</reference>
<evidence type="ECO:0000256" key="1">
    <source>
        <dbReference type="SAM" id="Phobius"/>
    </source>
</evidence>
<feature type="transmembrane region" description="Helical" evidence="1">
    <location>
        <begin position="12"/>
        <end position="36"/>
    </location>
</feature>
<sequence length="238" mass="25280">MAPEGEVLGDPAMLLPLVLMWYGGAGLVGAVGVLLIKVVDSMDPPQQWHASTDAAKDAADDEALARADALEDHHGSEPGERDAAPIIFFLLGDLAAADATAGHPDVDPSSELRDGLSALFATPVLSAALRDYEADADALLRDAAPDIDADWRTYLASPDRPDYEDPGDLNDGFFRWQMRAGAWQRSPSGTRIRAARFAAASAYASAWAATRAGFPRTPSRSGHRCTTAATRCTRCTSI</sequence>
<proteinExistence type="predicted"/>
<gene>
    <name evidence="2" type="ORF">SO694_00030158</name>
</gene>
<keyword evidence="1" id="KW-1133">Transmembrane helix</keyword>
<protein>
    <submittedName>
        <fullName evidence="2">Uncharacterized protein</fullName>
    </submittedName>
</protein>
<evidence type="ECO:0000313" key="3">
    <source>
        <dbReference type="Proteomes" id="UP001363151"/>
    </source>
</evidence>
<keyword evidence="1" id="KW-0812">Transmembrane</keyword>
<dbReference type="EMBL" id="JBBJCI010000370">
    <property type="protein sequence ID" value="KAK7232227.1"/>
    <property type="molecule type" value="Genomic_DNA"/>
</dbReference>
<evidence type="ECO:0000313" key="2">
    <source>
        <dbReference type="EMBL" id="KAK7232227.1"/>
    </source>
</evidence>
<organism evidence="2 3">
    <name type="scientific">Aureococcus anophagefferens</name>
    <name type="common">Harmful bloom alga</name>
    <dbReference type="NCBI Taxonomy" id="44056"/>
    <lineage>
        <taxon>Eukaryota</taxon>
        <taxon>Sar</taxon>
        <taxon>Stramenopiles</taxon>
        <taxon>Ochrophyta</taxon>
        <taxon>Pelagophyceae</taxon>
        <taxon>Pelagomonadales</taxon>
        <taxon>Pelagomonadaceae</taxon>
        <taxon>Aureococcus</taxon>
    </lineage>
</organism>
<name>A0ABR1FJX5_AURAN</name>
<keyword evidence="1" id="KW-0472">Membrane</keyword>